<evidence type="ECO:0000313" key="4">
    <source>
        <dbReference type="Proteomes" id="UP001152872"/>
    </source>
</evidence>
<dbReference type="CDD" id="cd09726">
    <property type="entry name" value="RAMP_I_III"/>
    <property type="match status" value="1"/>
</dbReference>
<dbReference type="Pfam" id="PF03787">
    <property type="entry name" value="RAMPs"/>
    <property type="match status" value="1"/>
</dbReference>
<keyword evidence="1" id="KW-0051">Antiviral defense</keyword>
<evidence type="ECO:0000313" key="3">
    <source>
        <dbReference type="EMBL" id="MDG3496051.1"/>
    </source>
</evidence>
<dbReference type="AlphaFoldDB" id="A0A9X4RIX5"/>
<feature type="domain" description="CRISPR type III-associated protein" evidence="2">
    <location>
        <begin position="20"/>
        <end position="207"/>
    </location>
</feature>
<dbReference type="InterPro" id="IPR052216">
    <property type="entry name" value="CRISPR_Csm3_endoribonuclease"/>
</dbReference>
<dbReference type="RefSeq" id="WP_009628211.1">
    <property type="nucleotide sequence ID" value="NZ_VBTY01000149.1"/>
</dbReference>
<organism evidence="3 4">
    <name type="scientific">Pseudanabaena catenata USMAC16</name>
    <dbReference type="NCBI Taxonomy" id="1855837"/>
    <lineage>
        <taxon>Bacteria</taxon>
        <taxon>Bacillati</taxon>
        <taxon>Cyanobacteriota</taxon>
        <taxon>Cyanophyceae</taxon>
        <taxon>Pseudanabaenales</taxon>
        <taxon>Pseudanabaenaceae</taxon>
        <taxon>Pseudanabaena</taxon>
    </lineage>
</organism>
<dbReference type="EMBL" id="VBTY01000149">
    <property type="protein sequence ID" value="MDG3496051.1"/>
    <property type="molecule type" value="Genomic_DNA"/>
</dbReference>
<name>A0A9X4RIX5_9CYAN</name>
<reference evidence="3" key="1">
    <citation type="submission" date="2019-05" db="EMBL/GenBank/DDBJ databases">
        <title>Whole genome sequencing of Pseudanabaena catenata USMAC16.</title>
        <authorList>
            <person name="Khan Z."/>
            <person name="Omar W.M."/>
            <person name="Convey P."/>
            <person name="Merican F."/>
            <person name="Najimudin N."/>
        </authorList>
    </citation>
    <scope>NUCLEOTIDE SEQUENCE</scope>
    <source>
        <strain evidence="3">USMAC16</strain>
    </source>
</reference>
<dbReference type="PANTHER" id="PTHR35579">
    <property type="entry name" value="CRISPR SYSTEM CMS ENDORIBONUCLEASE CSM3"/>
    <property type="match status" value="1"/>
</dbReference>
<evidence type="ECO:0000256" key="1">
    <source>
        <dbReference type="ARBA" id="ARBA00023118"/>
    </source>
</evidence>
<dbReference type="PANTHER" id="PTHR35579:SF3">
    <property type="entry name" value="CRISPR SYSTEM CMS ENDORIBONUCLEASE CSM3"/>
    <property type="match status" value="1"/>
</dbReference>
<protein>
    <submittedName>
        <fullName evidence="3">RAMP superfamily CRISPR-associated protein</fullName>
    </submittedName>
</protein>
<keyword evidence="4" id="KW-1185">Reference proteome</keyword>
<dbReference type="GO" id="GO:0051607">
    <property type="term" value="P:defense response to virus"/>
    <property type="evidence" value="ECO:0007669"/>
    <property type="project" value="UniProtKB-KW"/>
</dbReference>
<proteinExistence type="predicted"/>
<evidence type="ECO:0000259" key="2">
    <source>
        <dbReference type="Pfam" id="PF03787"/>
    </source>
</evidence>
<dbReference type="InterPro" id="IPR005537">
    <property type="entry name" value="RAMP_III_fam"/>
</dbReference>
<dbReference type="Proteomes" id="UP001152872">
    <property type="component" value="Unassembled WGS sequence"/>
</dbReference>
<gene>
    <name evidence="3" type="ORF">FEV09_16000</name>
</gene>
<accession>A0A9X4RIX5</accession>
<comment type="caution">
    <text evidence="3">The sequence shown here is derived from an EMBL/GenBank/DDBJ whole genome shotgun (WGS) entry which is preliminary data.</text>
</comment>
<sequence length="805" mass="89808">MTNNSSLEVPTNFTIAIAMESDWHIGSGTGRRGDIDRLVKRDRDGLPYLPAKTITGIWRDACELLVNGLDDSASNAYFSKLLDYLFGDQPALAKGAIAISPRESALSIRAAHFPETLSNALKNKPLLKEAIAFVKAGVKIDHETGCALEDHLRFEEVVRGGITLSADCQLQLPEDTQLQQLCFALLVASTKFFTKIGGKRRRGNGQCQVTIEGVTTDEWIKWLGDYLNSESLTLPIIPKVAIQSHQPKAGDRSEGKENSWQTIRLEITALSPIVIAKRTVGNVVETLDYIPGTHLLRMVRRQIVKYYPDFATSIDSAIAHNDLVITNATIAIEQTQSYPTPFILSTEKIGGGLLKGAKIYNRFVDDDSKATQLKAERGGYLTCAVNSDSLEYPNYQKVEITAETHNIVEDTVQRPTNKTGGVYTYEAIAAGTIFQAEVRLREHIANSIGQTQAHWQKILGGETAIGQSKKDDYGRVTVEVLDDKAEPNSSPKPEQDVTELTVWLISDMLLRDDRLRPTNNLDDLRKQLEAKLDIKLKLPEEKIGIARSHRIDSWQVRWQLPRPSLVGLGAGSCIRFEIIDGELDSAKLTAIERSGIGERRAEGYGQVRFNHPFLSESLSGLTYLKPSDENKPQADPPPNLIPFHRYARIIERAAWQKAIQQKVLARAKDYKTLLYIGIEKDKPTMSQLGALRSVLGQVQNFNDTDQAILWLANVLANKSRSGKWLSQSLGKIRLYLTEAHVIWEDLALNLEPITLTDTGEDELKQELWAEALYALIDACIRAHKRDIEKKQSQDSEQTQIAQEVN</sequence>